<dbReference type="InterPro" id="IPR018170">
    <property type="entry name" value="Aldo/ket_reductase_CS"/>
</dbReference>
<dbReference type="Proteomes" id="UP000750711">
    <property type="component" value="Unassembled WGS sequence"/>
</dbReference>
<evidence type="ECO:0000256" key="1">
    <source>
        <dbReference type="ARBA" id="ARBA00007905"/>
    </source>
</evidence>
<evidence type="ECO:0000256" key="3">
    <source>
        <dbReference type="ARBA" id="ARBA00023002"/>
    </source>
</evidence>
<organism evidence="5 6">
    <name type="scientific">Trichoglossum hirsutum</name>
    <dbReference type="NCBI Taxonomy" id="265104"/>
    <lineage>
        <taxon>Eukaryota</taxon>
        <taxon>Fungi</taxon>
        <taxon>Dikarya</taxon>
        <taxon>Ascomycota</taxon>
        <taxon>Pezizomycotina</taxon>
        <taxon>Geoglossomycetes</taxon>
        <taxon>Geoglossales</taxon>
        <taxon>Geoglossaceae</taxon>
        <taxon>Trichoglossum</taxon>
    </lineage>
</organism>
<dbReference type="Pfam" id="PF00248">
    <property type="entry name" value="Aldo_ket_red"/>
    <property type="match status" value="1"/>
</dbReference>
<keyword evidence="2" id="KW-0521">NADP</keyword>
<dbReference type="GO" id="GO:0016616">
    <property type="term" value="F:oxidoreductase activity, acting on the CH-OH group of donors, NAD or NADP as acceptor"/>
    <property type="evidence" value="ECO:0007669"/>
    <property type="project" value="UniProtKB-ARBA"/>
</dbReference>
<dbReference type="InterPro" id="IPR023210">
    <property type="entry name" value="NADP_OxRdtase_dom"/>
</dbReference>
<reference evidence="5" key="1">
    <citation type="submission" date="2021-03" db="EMBL/GenBank/DDBJ databases">
        <title>Comparative genomics and phylogenomic investigation of the class Geoglossomycetes provide insights into ecological specialization and systematics.</title>
        <authorList>
            <person name="Melie T."/>
            <person name="Pirro S."/>
            <person name="Miller A.N."/>
            <person name="Quandt A."/>
        </authorList>
    </citation>
    <scope>NUCLEOTIDE SEQUENCE</scope>
    <source>
        <strain evidence="5">CAQ_001_2017</strain>
    </source>
</reference>
<dbReference type="EMBL" id="JAGHQM010001291">
    <property type="protein sequence ID" value="KAH0555943.1"/>
    <property type="molecule type" value="Genomic_DNA"/>
</dbReference>
<comment type="caution">
    <text evidence="5">The sequence shown here is derived from an EMBL/GenBank/DDBJ whole genome shotgun (WGS) entry which is preliminary data.</text>
</comment>
<gene>
    <name evidence="5" type="ORF">GP486_006114</name>
</gene>
<evidence type="ECO:0000313" key="6">
    <source>
        <dbReference type="Proteomes" id="UP000750711"/>
    </source>
</evidence>
<protein>
    <recommendedName>
        <fullName evidence="4">NADP-dependent oxidoreductase domain-containing protein</fullName>
    </recommendedName>
</protein>
<dbReference type="PRINTS" id="PR00069">
    <property type="entry name" value="ALDKETRDTASE"/>
</dbReference>
<feature type="domain" description="NADP-dependent oxidoreductase" evidence="4">
    <location>
        <begin position="10"/>
        <end position="114"/>
    </location>
</feature>
<dbReference type="SUPFAM" id="SSF51430">
    <property type="entry name" value="NAD(P)-linked oxidoreductase"/>
    <property type="match status" value="1"/>
</dbReference>
<comment type="similarity">
    <text evidence="1">Belongs to the aldo/keto reductase family.</text>
</comment>
<keyword evidence="3" id="KW-0560">Oxidoreductase</keyword>
<evidence type="ECO:0000259" key="4">
    <source>
        <dbReference type="Pfam" id="PF00248"/>
    </source>
</evidence>
<proteinExistence type="inferred from homology"/>
<dbReference type="InterPro" id="IPR020471">
    <property type="entry name" value="AKR"/>
</dbReference>
<dbReference type="InterPro" id="IPR036812">
    <property type="entry name" value="NAD(P)_OxRdtase_dom_sf"/>
</dbReference>
<dbReference type="AlphaFoldDB" id="A0A9P8RL17"/>
<dbReference type="Gene3D" id="3.20.20.100">
    <property type="entry name" value="NADP-dependent oxidoreductase domain"/>
    <property type="match status" value="1"/>
</dbReference>
<name>A0A9P8RL17_9PEZI</name>
<keyword evidence="6" id="KW-1185">Reference proteome</keyword>
<dbReference type="PANTHER" id="PTHR43827:SF3">
    <property type="entry name" value="NADP-DEPENDENT OXIDOREDUCTASE DOMAIN-CONTAINING PROTEIN"/>
    <property type="match status" value="1"/>
</dbReference>
<dbReference type="PANTHER" id="PTHR43827">
    <property type="entry name" value="2,5-DIKETO-D-GLUCONIC ACID REDUCTASE"/>
    <property type="match status" value="1"/>
</dbReference>
<evidence type="ECO:0000256" key="2">
    <source>
        <dbReference type="ARBA" id="ARBA00022857"/>
    </source>
</evidence>
<accession>A0A9P8RL17</accession>
<evidence type="ECO:0000313" key="5">
    <source>
        <dbReference type="EMBL" id="KAH0555943.1"/>
    </source>
</evidence>
<sequence length="157" mass="17232">MLALYLTSVQRYLPQKDLLKFCTENGIHLMAHQPLGGNPVGVVAPRAHIPGPLKDEKVLEIASRNHITPALVLLSWAVQRGTSVVPKSVHPDRIRSNLQIFALSDADFEAVDNLRSEEESVRYLDPRFHIGFNIFSEVADEPVGDVVFVGAAGKGDP</sequence>
<dbReference type="PROSITE" id="PS00063">
    <property type="entry name" value="ALDOKETO_REDUCTASE_3"/>
    <property type="match status" value="1"/>
</dbReference>